<dbReference type="GO" id="GO:0043138">
    <property type="term" value="F:3'-5' DNA helicase activity"/>
    <property type="evidence" value="ECO:0007669"/>
    <property type="project" value="TreeGrafter"/>
</dbReference>
<feature type="region of interest" description="Disordered" evidence="17">
    <location>
        <begin position="1"/>
        <end position="128"/>
    </location>
</feature>
<evidence type="ECO:0000256" key="16">
    <source>
        <dbReference type="ARBA" id="ARBA00074927"/>
    </source>
</evidence>
<dbReference type="CDD" id="cd17753">
    <property type="entry name" value="MCM2"/>
    <property type="match status" value="1"/>
</dbReference>
<dbReference type="Proteomes" id="UP000188320">
    <property type="component" value="Unassembled WGS sequence"/>
</dbReference>
<evidence type="ECO:0000256" key="14">
    <source>
        <dbReference type="ARBA" id="ARBA00023242"/>
    </source>
</evidence>
<accession>A0A1R1PQ95</accession>
<dbReference type="InterPro" id="IPR012340">
    <property type="entry name" value="NA-bd_OB-fold"/>
</dbReference>
<dbReference type="InterPro" id="IPR027417">
    <property type="entry name" value="P-loop_NTPase"/>
</dbReference>
<keyword evidence="20" id="KW-1185">Reference proteome</keyword>
<comment type="similarity">
    <text evidence="2">Belongs to the MCM family.</text>
</comment>
<evidence type="ECO:0000256" key="15">
    <source>
        <dbReference type="ARBA" id="ARBA00023306"/>
    </source>
</evidence>
<dbReference type="InterPro" id="IPR059098">
    <property type="entry name" value="WHD_MCM2"/>
</dbReference>
<keyword evidence="8" id="KW-0863">Zinc-finger</keyword>
<dbReference type="Gene3D" id="2.20.28.10">
    <property type="match status" value="1"/>
</dbReference>
<dbReference type="SUPFAM" id="SSF50249">
    <property type="entry name" value="Nucleic acid-binding proteins"/>
    <property type="match status" value="1"/>
</dbReference>
<sequence length="981" mass="109952">MRKGCPQPFKKSKRGNKRQAKEVVESDESDEEVTFPQTPGGGMSYLSSPPAYRGGTNIPSSPPFSPFTPFTPSYGPDLSVEDVENEMDYADAQEKIEEDENEGQEEEGEYLAMEGNDGGPGEEEEEDGEDLFGEGMEEDYKRIEALDRYDERDLDDNTEYTEMGPGERARVEARLRRRDMEEGRFTGKSRLPAAFLQGMDEEGWDEYGLDLDRLGRRRRRTTGDKSIHMSLLDGTIDVDDEERVLTIEDLRDIKGESVGTWISEPGPRQAIARDFRNFLLTFVDEKGSSVYGERIRKLGEINGESLEVYYPHLAMAKPLLGYFLANAPREMLAIMDDLAMDAVLTVFPDYARIRPEIHVRISGLPTTTSIRDLRQIQLNTMVRVSGVVSRRTGVFPQLKYVKFDCGKCGAVLGPFYQDNQTEIKIGACTNCQSKGPFTVNSENTVYRNYQKITLQETPGSVPPGRLPRHREVILLWDLIDKAKPGEEIEVTGIYCYSYDASLNARQGFPVFTTVIEANHILKKSDEFSAFKMTEEDRKQIRTLSRSKDLEKRIIKSMAPSIYGHNDIKTALALCLFGGVSKNVGGKLRTRGDINVLMLGDPGTAKSQFLKYIEQTAHRAVFTTGQGASAVGLTAGVRKDPVTREWTLEGGALVLADRGVCMIDEFDKMNDADRTSIHEAMEQQSISISKAGIVASLNARCSVIAAANPIGGRYKPSLTFSQNVNLTEPILSRFDVLCVVRDSVDPIRDELLGRFVVESHICSHPDSSPASGSANSTSTAVGSDVELIPQNLLKKYIMYARENITPKIHQVDSDKISHLYAELRRESLMTGSIPITVRHIESIVRLSEARARMHLRDFVRADDIDVAIRVTLNSFISAQKFSVYKALKRSFSKYLSSHSDHNELLYMLLCRLVQDKVTLYQYKNGISAFPAQVNIPLEDLENLAAASHIYDLKNFLTSNFLSSHDFTVDLAERAIYKHFQNN</sequence>
<dbReference type="SUPFAM" id="SSF52540">
    <property type="entry name" value="P-loop containing nucleoside triphosphate hydrolases"/>
    <property type="match status" value="1"/>
</dbReference>
<dbReference type="GO" id="GO:0043596">
    <property type="term" value="C:nuclear replication fork"/>
    <property type="evidence" value="ECO:0007669"/>
    <property type="project" value="UniProtKB-ARBA"/>
</dbReference>
<keyword evidence="10" id="KW-0347">Helicase</keyword>
<dbReference type="FunFam" id="3.40.50.300:FF:000138">
    <property type="entry name" value="DNA helicase"/>
    <property type="match status" value="1"/>
</dbReference>
<dbReference type="GO" id="GO:0008270">
    <property type="term" value="F:zinc ion binding"/>
    <property type="evidence" value="ECO:0007669"/>
    <property type="project" value="UniProtKB-KW"/>
</dbReference>
<keyword evidence="7" id="KW-0547">Nucleotide-binding</keyword>
<dbReference type="PRINTS" id="PR01658">
    <property type="entry name" value="MCMPROTEIN2"/>
</dbReference>
<evidence type="ECO:0000313" key="19">
    <source>
        <dbReference type="EMBL" id="OMH83134.1"/>
    </source>
</evidence>
<dbReference type="GO" id="GO:0016787">
    <property type="term" value="F:hydrolase activity"/>
    <property type="evidence" value="ECO:0007669"/>
    <property type="project" value="UniProtKB-KW"/>
</dbReference>
<evidence type="ECO:0000256" key="2">
    <source>
        <dbReference type="ARBA" id="ARBA00008010"/>
    </source>
</evidence>
<feature type="domain" description="MCM C-terminal AAA(+) ATPase" evidence="18">
    <location>
        <begin position="549"/>
        <end position="755"/>
    </location>
</feature>
<keyword evidence="14" id="KW-0539">Nucleus</keyword>
<evidence type="ECO:0000256" key="13">
    <source>
        <dbReference type="ARBA" id="ARBA00023125"/>
    </source>
</evidence>
<dbReference type="PROSITE" id="PS50051">
    <property type="entry name" value="MCM_2"/>
    <property type="match status" value="1"/>
</dbReference>
<organism evidence="19 20">
    <name type="scientific">Zancudomyces culisetae</name>
    <name type="common">Gut fungus</name>
    <name type="synonym">Smittium culisetae</name>
    <dbReference type="NCBI Taxonomy" id="1213189"/>
    <lineage>
        <taxon>Eukaryota</taxon>
        <taxon>Fungi</taxon>
        <taxon>Fungi incertae sedis</taxon>
        <taxon>Zoopagomycota</taxon>
        <taxon>Kickxellomycotina</taxon>
        <taxon>Harpellomycetes</taxon>
        <taxon>Harpellales</taxon>
        <taxon>Legeriomycetaceae</taxon>
        <taxon>Zancudomyces</taxon>
    </lineage>
</organism>
<dbReference type="Pfam" id="PF00493">
    <property type="entry name" value="MCM"/>
    <property type="match status" value="1"/>
</dbReference>
<keyword evidence="9" id="KW-0378">Hydrolase</keyword>
<evidence type="ECO:0000256" key="11">
    <source>
        <dbReference type="ARBA" id="ARBA00022833"/>
    </source>
</evidence>
<keyword evidence="12" id="KW-0067">ATP-binding</keyword>
<dbReference type="InterPro" id="IPR031327">
    <property type="entry name" value="MCM"/>
</dbReference>
<dbReference type="GO" id="GO:0006279">
    <property type="term" value="P:premeiotic DNA replication"/>
    <property type="evidence" value="ECO:0007669"/>
    <property type="project" value="UniProtKB-ARBA"/>
</dbReference>
<proteinExistence type="inferred from homology"/>
<evidence type="ECO:0000256" key="10">
    <source>
        <dbReference type="ARBA" id="ARBA00022806"/>
    </source>
</evidence>
<dbReference type="PRINTS" id="PR01657">
    <property type="entry name" value="MCMFAMILY"/>
</dbReference>
<keyword evidence="5" id="KW-0235">DNA replication</keyword>
<dbReference type="GO" id="GO:0000727">
    <property type="term" value="P:double-strand break repair via break-induced replication"/>
    <property type="evidence" value="ECO:0007669"/>
    <property type="project" value="TreeGrafter"/>
</dbReference>
<dbReference type="GO" id="GO:0003697">
    <property type="term" value="F:single-stranded DNA binding"/>
    <property type="evidence" value="ECO:0007669"/>
    <property type="project" value="TreeGrafter"/>
</dbReference>
<evidence type="ECO:0000256" key="5">
    <source>
        <dbReference type="ARBA" id="ARBA00022705"/>
    </source>
</evidence>
<comment type="subcellular location">
    <subcellularLocation>
        <location evidence="1">Nucleus</location>
    </subcellularLocation>
</comment>
<evidence type="ECO:0000256" key="12">
    <source>
        <dbReference type="ARBA" id="ARBA00022840"/>
    </source>
</evidence>
<dbReference type="InterPro" id="IPR041562">
    <property type="entry name" value="MCM_lid"/>
</dbReference>
<keyword evidence="11" id="KW-0862">Zinc</keyword>
<gene>
    <name evidence="19" type="ORF">AX774_g3362</name>
</gene>
<keyword evidence="6" id="KW-0479">Metal-binding</keyword>
<dbReference type="PANTHER" id="PTHR11630">
    <property type="entry name" value="DNA REPLICATION LICENSING FACTOR MCM FAMILY MEMBER"/>
    <property type="match status" value="1"/>
</dbReference>
<comment type="caution">
    <text evidence="19">The sequence shown here is derived from an EMBL/GenBank/DDBJ whole genome shotgun (WGS) entry which is preliminary data.</text>
</comment>
<dbReference type="AlphaFoldDB" id="A0A1R1PQ95"/>
<evidence type="ECO:0000256" key="1">
    <source>
        <dbReference type="ARBA" id="ARBA00004123"/>
    </source>
</evidence>
<dbReference type="SMART" id="SM00350">
    <property type="entry name" value="MCM"/>
    <property type="match status" value="1"/>
</dbReference>
<evidence type="ECO:0000256" key="17">
    <source>
        <dbReference type="SAM" id="MobiDB-lite"/>
    </source>
</evidence>
<dbReference type="Pfam" id="PF17207">
    <property type="entry name" value="MCM_OB"/>
    <property type="match status" value="1"/>
</dbReference>
<dbReference type="GO" id="GO:0005524">
    <property type="term" value="F:ATP binding"/>
    <property type="evidence" value="ECO:0007669"/>
    <property type="project" value="UniProtKB-KW"/>
</dbReference>
<dbReference type="Gene3D" id="2.40.50.140">
    <property type="entry name" value="Nucleic acid-binding proteins"/>
    <property type="match status" value="1"/>
</dbReference>
<evidence type="ECO:0000256" key="3">
    <source>
        <dbReference type="ARBA" id="ARBA00012551"/>
    </source>
</evidence>
<feature type="compositionally biased region" description="Acidic residues" evidence="17">
    <location>
        <begin position="79"/>
        <end position="109"/>
    </location>
</feature>
<dbReference type="Pfam" id="PF12619">
    <property type="entry name" value="MCM2_N"/>
    <property type="match status" value="1"/>
</dbReference>
<dbReference type="PANTHER" id="PTHR11630:SF44">
    <property type="entry name" value="DNA REPLICATION LICENSING FACTOR MCM2"/>
    <property type="match status" value="1"/>
</dbReference>
<dbReference type="GO" id="GO:0031261">
    <property type="term" value="C:DNA replication preinitiation complex"/>
    <property type="evidence" value="ECO:0007669"/>
    <property type="project" value="UniProtKB-ARBA"/>
</dbReference>
<dbReference type="InterPro" id="IPR008045">
    <property type="entry name" value="MCM2"/>
</dbReference>
<dbReference type="GO" id="GO:0042555">
    <property type="term" value="C:MCM complex"/>
    <property type="evidence" value="ECO:0007669"/>
    <property type="project" value="InterPro"/>
</dbReference>
<evidence type="ECO:0000313" key="20">
    <source>
        <dbReference type="Proteomes" id="UP000188320"/>
    </source>
</evidence>
<dbReference type="GO" id="GO:0005656">
    <property type="term" value="C:nuclear pre-replicative complex"/>
    <property type="evidence" value="ECO:0007669"/>
    <property type="project" value="UniProtKB-ARBA"/>
</dbReference>
<dbReference type="Gene3D" id="3.40.50.300">
    <property type="entry name" value="P-loop containing nucleotide triphosphate hydrolases"/>
    <property type="match status" value="1"/>
</dbReference>
<evidence type="ECO:0000259" key="18">
    <source>
        <dbReference type="PROSITE" id="PS50051"/>
    </source>
</evidence>
<dbReference type="Pfam" id="PF17855">
    <property type="entry name" value="MCM_lid"/>
    <property type="match status" value="1"/>
</dbReference>
<dbReference type="OrthoDB" id="844at2759"/>
<dbReference type="GO" id="GO:1902975">
    <property type="term" value="P:mitotic DNA replication initiation"/>
    <property type="evidence" value="ECO:0007669"/>
    <property type="project" value="TreeGrafter"/>
</dbReference>
<dbReference type="EC" id="3.6.4.12" evidence="3"/>
<reference evidence="20" key="1">
    <citation type="submission" date="2017-01" db="EMBL/GenBank/DDBJ databases">
        <authorList>
            <person name="Wang Y."/>
            <person name="White M."/>
            <person name="Kvist S."/>
            <person name="Moncalvo J.-M."/>
        </authorList>
    </citation>
    <scope>NUCLEOTIDE SEQUENCE [LARGE SCALE GENOMIC DNA]</scope>
    <source>
        <strain evidence="20">COL-18-3</strain>
    </source>
</reference>
<evidence type="ECO:0000256" key="6">
    <source>
        <dbReference type="ARBA" id="ARBA00022723"/>
    </source>
</evidence>
<dbReference type="InterPro" id="IPR001208">
    <property type="entry name" value="MCM_dom"/>
</dbReference>
<dbReference type="InterPro" id="IPR027925">
    <property type="entry name" value="MCM_N"/>
</dbReference>
<dbReference type="InterPro" id="IPR033762">
    <property type="entry name" value="MCM_OB"/>
</dbReference>
<dbReference type="EMBL" id="LSSK01000498">
    <property type="protein sequence ID" value="OMH83134.1"/>
    <property type="molecule type" value="Genomic_DNA"/>
</dbReference>
<keyword evidence="15" id="KW-0131">Cell cycle</keyword>
<evidence type="ECO:0000256" key="9">
    <source>
        <dbReference type="ARBA" id="ARBA00022801"/>
    </source>
</evidence>
<dbReference type="Gene3D" id="3.30.1640.10">
    <property type="entry name" value="mini-chromosome maintenance (MCM) complex, chain A, domain 1"/>
    <property type="match status" value="1"/>
</dbReference>
<dbReference type="Pfam" id="PF23669">
    <property type="entry name" value="WHD_MCM2"/>
    <property type="match status" value="1"/>
</dbReference>
<dbReference type="FunFam" id="2.20.28.10:FF:000002">
    <property type="entry name" value="DNA helicase"/>
    <property type="match status" value="1"/>
</dbReference>
<keyword evidence="13" id="KW-0238">DNA-binding</keyword>
<dbReference type="GO" id="GO:0017116">
    <property type="term" value="F:single-stranded DNA helicase activity"/>
    <property type="evidence" value="ECO:0007669"/>
    <property type="project" value="TreeGrafter"/>
</dbReference>
<protein>
    <recommendedName>
        <fullName evidence="4">DNA replication licensing factor MCM2</fullName>
        <ecNumber evidence="3">3.6.4.12</ecNumber>
    </recommendedName>
    <alternativeName>
        <fullName evidence="16">DNA replication licensing factor mcm2</fullName>
    </alternativeName>
</protein>
<evidence type="ECO:0000256" key="7">
    <source>
        <dbReference type="ARBA" id="ARBA00022741"/>
    </source>
</evidence>
<name>A0A1R1PQ95_ZANCU</name>
<evidence type="ECO:0000256" key="8">
    <source>
        <dbReference type="ARBA" id="ARBA00022771"/>
    </source>
</evidence>
<evidence type="ECO:0000256" key="4">
    <source>
        <dbReference type="ARBA" id="ARBA00018925"/>
    </source>
</evidence>
<dbReference type="Pfam" id="PF14551">
    <property type="entry name" value="MCM_N"/>
    <property type="match status" value="1"/>
</dbReference>